<dbReference type="PANTHER" id="PTHR12357:SF89">
    <property type="entry name" value="YTH DOMAIN-CONTAINING FAMILY PROTEIN"/>
    <property type="match status" value="1"/>
</dbReference>
<feature type="compositionally biased region" description="Pro residues" evidence="1">
    <location>
        <begin position="117"/>
        <end position="127"/>
    </location>
</feature>
<protein>
    <recommendedName>
        <fullName evidence="2">YTH domain-containing protein</fullName>
    </recommendedName>
</protein>
<organism evidence="4 5">
    <name type="scientific">Macrostomum lignano</name>
    <dbReference type="NCBI Taxonomy" id="282301"/>
    <lineage>
        <taxon>Eukaryota</taxon>
        <taxon>Metazoa</taxon>
        <taxon>Spiralia</taxon>
        <taxon>Lophotrochozoa</taxon>
        <taxon>Platyhelminthes</taxon>
        <taxon>Rhabditophora</taxon>
        <taxon>Macrostomorpha</taxon>
        <taxon>Macrostomida</taxon>
        <taxon>Macrostomidae</taxon>
        <taxon>Macrostomum</taxon>
    </lineage>
</organism>
<dbReference type="Pfam" id="PF04146">
    <property type="entry name" value="YTH"/>
    <property type="match status" value="1"/>
</dbReference>
<proteinExistence type="predicted"/>
<dbReference type="GO" id="GO:0061157">
    <property type="term" value="P:mRNA destabilization"/>
    <property type="evidence" value="ECO:0007669"/>
    <property type="project" value="TreeGrafter"/>
</dbReference>
<evidence type="ECO:0000313" key="5">
    <source>
        <dbReference type="Proteomes" id="UP000215902"/>
    </source>
</evidence>
<dbReference type="PANTHER" id="PTHR12357">
    <property type="entry name" value="YTH YT521-B HOMOLOGY DOMAIN-CONTAINING"/>
    <property type="match status" value="1"/>
</dbReference>
<accession>A0A267EFT9</accession>
<evidence type="ECO:0000313" key="3">
    <source>
        <dbReference type="EMBL" id="PAA52467.1"/>
    </source>
</evidence>
<dbReference type="Gene3D" id="3.10.590.10">
    <property type="entry name" value="ph1033 like domains"/>
    <property type="match status" value="1"/>
</dbReference>
<gene>
    <name evidence="4" type="ORF">BOX15_Mlig013895g1</name>
    <name evidence="3" type="ORF">BOX15_Mlig013895g2</name>
</gene>
<dbReference type="InterPro" id="IPR007275">
    <property type="entry name" value="YTH_domain"/>
</dbReference>
<name>A0A267EFT9_9PLAT</name>
<dbReference type="InterPro" id="IPR045168">
    <property type="entry name" value="YTH_prot"/>
</dbReference>
<dbReference type="EMBL" id="NIVC01003237">
    <property type="protein sequence ID" value="PAA52467.1"/>
    <property type="molecule type" value="Genomic_DNA"/>
</dbReference>
<feature type="region of interest" description="Disordered" evidence="1">
    <location>
        <begin position="210"/>
        <end position="233"/>
    </location>
</feature>
<dbReference type="STRING" id="282301.A0A267EFT9"/>
<evidence type="ECO:0000256" key="1">
    <source>
        <dbReference type="SAM" id="MobiDB-lite"/>
    </source>
</evidence>
<dbReference type="CDD" id="cd21134">
    <property type="entry name" value="YTH"/>
    <property type="match status" value="1"/>
</dbReference>
<sequence length="495" mass="52343">DLNLTERMLNNQAMGDYSQHQAPYLMQNFAYSGGQIGVDVGSVWSTGAPAADYAQQQQYSPEGYYQGNSYGYPGYMQASPHQTGYGGGMWNPVAAAAAAAAANSFESGDLTVWPGYAHPPPPPPPAPAGYAPMPHQPAATAASAVAGAQSANNGTADSMAILEQGIAGLSVQQQQQQQQQSDSSAVDFPALSTSTAGAAAPKTWAKIAASQAPVGPSGGAQKPASGGSAPGEPVAVPVAIGNKAGNPKALGKGTGGLAVGHAAGKQQQQPARGNAASMAPGQGYVPQYQQQQPASGNRGQLQSLEPVPAASEEQLRQLEQDINPAKHDVPDNSEFYVIKSYSEDDIHRAIKYSIWCSTKRGNEVLNGAFSRTANRGGRVYLLFSVNGSGHFCGVAQMITQVDVNKNAGVWCQDKWLGEFKIKWIYVKDVPNSQLRHVRVATNENKPVTNSRDCTNVPIEQGRQVLGIIRSYRHSTSIFDDFSHYEKRELEGNSPS</sequence>
<dbReference type="Proteomes" id="UP000215902">
    <property type="component" value="Unassembled WGS sequence"/>
</dbReference>
<dbReference type="PROSITE" id="PS50882">
    <property type="entry name" value="YTH"/>
    <property type="match status" value="1"/>
</dbReference>
<feature type="compositionally biased region" description="Low complexity" evidence="1">
    <location>
        <begin position="280"/>
        <end position="293"/>
    </location>
</feature>
<feature type="domain" description="YTH" evidence="2">
    <location>
        <begin position="333"/>
        <end position="468"/>
    </location>
</feature>
<comment type="caution">
    <text evidence="4">The sequence shown here is derived from an EMBL/GenBank/DDBJ whole genome shotgun (WGS) entry which is preliminary data.</text>
</comment>
<dbReference type="GO" id="GO:1990247">
    <property type="term" value="F:N6-methyladenosine-containing RNA reader activity"/>
    <property type="evidence" value="ECO:0007669"/>
    <property type="project" value="TreeGrafter"/>
</dbReference>
<feature type="region of interest" description="Disordered" evidence="1">
    <location>
        <begin position="115"/>
        <end position="135"/>
    </location>
</feature>
<keyword evidence="5" id="KW-1185">Reference proteome</keyword>
<dbReference type="AlphaFoldDB" id="A0A267EFT9"/>
<dbReference type="GO" id="GO:0003729">
    <property type="term" value="F:mRNA binding"/>
    <property type="evidence" value="ECO:0007669"/>
    <property type="project" value="TreeGrafter"/>
</dbReference>
<dbReference type="OrthoDB" id="306690at2759"/>
<feature type="region of interest" description="Disordered" evidence="1">
    <location>
        <begin position="251"/>
        <end position="301"/>
    </location>
</feature>
<dbReference type="GO" id="GO:0005737">
    <property type="term" value="C:cytoplasm"/>
    <property type="evidence" value="ECO:0007669"/>
    <property type="project" value="TreeGrafter"/>
</dbReference>
<reference evidence="4 5" key="1">
    <citation type="submission" date="2017-06" db="EMBL/GenBank/DDBJ databases">
        <title>A platform for efficient transgenesis in Macrostomum lignano, a flatworm model organism for stem cell research.</title>
        <authorList>
            <person name="Berezikov E."/>
        </authorList>
    </citation>
    <scope>NUCLEOTIDE SEQUENCE [LARGE SCALE GENOMIC DNA]</scope>
    <source>
        <strain evidence="4">DV1</strain>
        <tissue evidence="4">Whole organism</tissue>
    </source>
</reference>
<evidence type="ECO:0000259" key="2">
    <source>
        <dbReference type="PROSITE" id="PS50882"/>
    </source>
</evidence>
<evidence type="ECO:0000313" key="4">
    <source>
        <dbReference type="EMBL" id="PAA59767.1"/>
    </source>
</evidence>
<feature type="non-terminal residue" evidence="4">
    <location>
        <position position="1"/>
    </location>
</feature>
<dbReference type="EMBL" id="NIVC01002233">
    <property type="protein sequence ID" value="PAA59767.1"/>
    <property type="molecule type" value="Genomic_DNA"/>
</dbReference>